<dbReference type="PANTHER" id="PTHR43847:SF1">
    <property type="entry name" value="BLL3993 PROTEIN"/>
    <property type="match status" value="1"/>
</dbReference>
<feature type="transmembrane region" description="Helical" evidence="5">
    <location>
        <begin position="66"/>
        <end position="84"/>
    </location>
</feature>
<evidence type="ECO:0000256" key="5">
    <source>
        <dbReference type="SAM" id="Phobius"/>
    </source>
</evidence>
<comment type="subcellular location">
    <subcellularLocation>
        <location evidence="1">Endomembrane system</location>
        <topology evidence="1">Multi-pass membrane protein</topology>
    </subcellularLocation>
</comment>
<evidence type="ECO:0000256" key="3">
    <source>
        <dbReference type="ARBA" id="ARBA00022989"/>
    </source>
</evidence>
<name>A0AAW3N3C4_9BURK</name>
<sequence>MPAIVWAGFIGYWLVAARRARKSVSRATGPAQTVHIALVMGSLVLMAVPLQRFGVPTHRVTSAADAFWIGLLVCVAGMGFAGWARHWLGQYWAGAIVLKENHKLIQAGPYAIVRHPIYSGVLAAALGTALMVGDLRGFVLFAVVAVCYLIKIRREERWLRDAFGDEYTQYQRRTAALIPKVY</sequence>
<evidence type="ECO:0000256" key="4">
    <source>
        <dbReference type="ARBA" id="ARBA00023136"/>
    </source>
</evidence>
<dbReference type="InterPro" id="IPR007318">
    <property type="entry name" value="Phopholipid_MeTrfase"/>
</dbReference>
<proteinExistence type="predicted"/>
<reference evidence="6 7" key="1">
    <citation type="submission" date="2015-11" db="EMBL/GenBank/DDBJ databases">
        <title>Expanding the genomic diversity of Burkholderia species for the development of highly accurate diagnostics.</title>
        <authorList>
            <person name="Sahl J."/>
            <person name="Keim P."/>
            <person name="Wagner D."/>
        </authorList>
    </citation>
    <scope>NUCLEOTIDE SEQUENCE [LARGE SCALE GENOMIC DNA]</scope>
    <source>
        <strain evidence="6 7">MSMB1137WGS</strain>
    </source>
</reference>
<dbReference type="GO" id="GO:0012505">
    <property type="term" value="C:endomembrane system"/>
    <property type="evidence" value="ECO:0007669"/>
    <property type="project" value="UniProtKB-SubCell"/>
</dbReference>
<dbReference type="Pfam" id="PF04191">
    <property type="entry name" value="PEMT"/>
    <property type="match status" value="1"/>
</dbReference>
<dbReference type="AlphaFoldDB" id="A0AAW3N3C4"/>
<keyword evidence="3 5" id="KW-1133">Transmembrane helix</keyword>
<dbReference type="GO" id="GO:0032259">
    <property type="term" value="P:methylation"/>
    <property type="evidence" value="ECO:0007669"/>
    <property type="project" value="UniProtKB-KW"/>
</dbReference>
<feature type="transmembrane region" description="Helical" evidence="5">
    <location>
        <begin position="35"/>
        <end position="54"/>
    </location>
</feature>
<organism evidence="6 7">
    <name type="scientific">Burkholderia ubonensis</name>
    <dbReference type="NCBI Taxonomy" id="101571"/>
    <lineage>
        <taxon>Bacteria</taxon>
        <taxon>Pseudomonadati</taxon>
        <taxon>Pseudomonadota</taxon>
        <taxon>Betaproteobacteria</taxon>
        <taxon>Burkholderiales</taxon>
        <taxon>Burkholderiaceae</taxon>
        <taxon>Burkholderia</taxon>
        <taxon>Burkholderia cepacia complex</taxon>
    </lineage>
</organism>
<dbReference type="PANTHER" id="PTHR43847">
    <property type="entry name" value="BLL3993 PROTEIN"/>
    <property type="match status" value="1"/>
</dbReference>
<evidence type="ECO:0000256" key="2">
    <source>
        <dbReference type="ARBA" id="ARBA00022692"/>
    </source>
</evidence>
<keyword evidence="6" id="KW-0489">Methyltransferase</keyword>
<keyword evidence="2 5" id="KW-0812">Transmembrane</keyword>
<evidence type="ECO:0000313" key="7">
    <source>
        <dbReference type="Proteomes" id="UP000056732"/>
    </source>
</evidence>
<accession>A0AAW3N3C4</accession>
<dbReference type="InterPro" id="IPR052527">
    <property type="entry name" value="Metal_cation-efflux_comp"/>
</dbReference>
<keyword evidence="4 5" id="KW-0472">Membrane</keyword>
<comment type="caution">
    <text evidence="6">The sequence shown here is derived from an EMBL/GenBank/DDBJ whole genome shotgun (WGS) entry which is preliminary data.</text>
</comment>
<dbReference type="GO" id="GO:0008168">
    <property type="term" value="F:methyltransferase activity"/>
    <property type="evidence" value="ECO:0007669"/>
    <property type="project" value="UniProtKB-KW"/>
</dbReference>
<dbReference type="Proteomes" id="UP000056732">
    <property type="component" value="Unassembled WGS sequence"/>
</dbReference>
<dbReference type="EMBL" id="LPDO01000099">
    <property type="protein sequence ID" value="KVT50140.1"/>
    <property type="molecule type" value="Genomic_DNA"/>
</dbReference>
<protein>
    <submittedName>
        <fullName evidence="6">Isoprenylcysteine carboxyl methyltransferase</fullName>
    </submittedName>
</protein>
<gene>
    <name evidence="6" type="ORF">WK53_12025</name>
</gene>
<evidence type="ECO:0000256" key="1">
    <source>
        <dbReference type="ARBA" id="ARBA00004127"/>
    </source>
</evidence>
<dbReference type="Gene3D" id="1.20.120.1630">
    <property type="match status" value="1"/>
</dbReference>
<keyword evidence="6" id="KW-0808">Transferase</keyword>
<feature type="transmembrane region" description="Helical" evidence="5">
    <location>
        <begin position="117"/>
        <end position="150"/>
    </location>
</feature>
<evidence type="ECO:0000313" key="6">
    <source>
        <dbReference type="EMBL" id="KVT50140.1"/>
    </source>
</evidence>